<dbReference type="PANTHER" id="PTHR32060">
    <property type="entry name" value="TAIL-SPECIFIC PROTEASE"/>
    <property type="match status" value="1"/>
</dbReference>
<keyword evidence="4" id="KW-0720">Serine protease</keyword>
<evidence type="ECO:0000256" key="3">
    <source>
        <dbReference type="ARBA" id="ARBA00022801"/>
    </source>
</evidence>
<evidence type="ECO:0000259" key="5">
    <source>
        <dbReference type="PROSITE" id="PS50106"/>
    </source>
</evidence>
<name>A0AAV1IAH7_9CHLO</name>
<dbReference type="SUPFAM" id="SSF52096">
    <property type="entry name" value="ClpP/crotonase"/>
    <property type="match status" value="1"/>
</dbReference>
<evidence type="ECO:0000256" key="2">
    <source>
        <dbReference type="ARBA" id="ARBA00022670"/>
    </source>
</evidence>
<dbReference type="Gene3D" id="2.30.42.10">
    <property type="match status" value="1"/>
</dbReference>
<evidence type="ECO:0000313" key="7">
    <source>
        <dbReference type="Proteomes" id="UP001314263"/>
    </source>
</evidence>
<dbReference type="InterPro" id="IPR005151">
    <property type="entry name" value="Tail-specific_protease"/>
</dbReference>
<dbReference type="InterPro" id="IPR001478">
    <property type="entry name" value="PDZ"/>
</dbReference>
<evidence type="ECO:0000256" key="1">
    <source>
        <dbReference type="ARBA" id="ARBA00009179"/>
    </source>
</evidence>
<dbReference type="InterPro" id="IPR036034">
    <property type="entry name" value="PDZ_sf"/>
</dbReference>
<dbReference type="Pfam" id="PF00595">
    <property type="entry name" value="PDZ"/>
    <property type="match status" value="1"/>
</dbReference>
<sequence length="503" mass="53090">MAAAAAMRTADRASAISYSALPALSTRVVVRGKGNNIIGQRPLLKRAIIARASQQTGRTEACQLFAAPSALGTFAAALTPYVAVLASALVAASPAAATLAPGEILQLQETLTVIWETADSGFVDPIDRLAWDQARQDASEQLEHAHKKEEGYSIMQTMLSTLGDPFTRLLAPSQSRIFQADTTGQVIHIGMQAQKADTEAGPFVRVAFVLTGSPAHKAGLHVGDIVTAINGRQAAGISSEELNRLLRRDVQLLVKQSRPNSPMATRSLYLQARPVEVYPIVYALLPGEEMGAPVGYMAIQSFGTNTGQDAAAALHSLHAQGASAYVIDLRGNSGGLVSAGLEVSGQLLHKDDVFVHVSHRDGYEGPMPVEEEGFLAGSPLAVLVNSGTASTSEMLAATLHVNAHAPLIGEHSYGKGRTQRIMNMKDGATLLVSTSLVTTPAFGRIDKVGLEPDKICRSGVDLPDALKSEPLEEEKLAGDLQADPCVRMAVHALADAPPLTDRL</sequence>
<keyword evidence="7" id="KW-1185">Reference proteome</keyword>
<dbReference type="SUPFAM" id="SSF50156">
    <property type="entry name" value="PDZ domain-like"/>
    <property type="match status" value="1"/>
</dbReference>
<reference evidence="6 7" key="1">
    <citation type="submission" date="2023-10" db="EMBL/GenBank/DDBJ databases">
        <authorList>
            <person name="Maclean D."/>
            <person name="Macfadyen A."/>
        </authorList>
    </citation>
    <scope>NUCLEOTIDE SEQUENCE [LARGE SCALE GENOMIC DNA]</scope>
</reference>
<dbReference type="Gene3D" id="3.30.750.44">
    <property type="match status" value="1"/>
</dbReference>
<dbReference type="PANTHER" id="PTHR32060:SF22">
    <property type="entry name" value="CARBOXYL-TERMINAL-PROCESSING PEPTIDASE 3, CHLOROPLASTIC"/>
    <property type="match status" value="1"/>
</dbReference>
<dbReference type="SMART" id="SM00245">
    <property type="entry name" value="TSPc"/>
    <property type="match status" value="1"/>
</dbReference>
<dbReference type="AlphaFoldDB" id="A0AAV1IAH7"/>
<gene>
    <name evidence="6" type="ORF">CVIRNUC_006484</name>
</gene>
<protein>
    <recommendedName>
        <fullName evidence="5">PDZ domain-containing protein</fullName>
    </recommendedName>
</protein>
<feature type="domain" description="PDZ" evidence="5">
    <location>
        <begin position="175"/>
        <end position="248"/>
    </location>
</feature>
<dbReference type="Proteomes" id="UP001314263">
    <property type="component" value="Unassembled WGS sequence"/>
</dbReference>
<comment type="caution">
    <text evidence="6">The sequence shown here is derived from an EMBL/GenBank/DDBJ whole genome shotgun (WGS) entry which is preliminary data.</text>
</comment>
<dbReference type="SMART" id="SM00228">
    <property type="entry name" value="PDZ"/>
    <property type="match status" value="1"/>
</dbReference>
<accession>A0AAV1IAH7</accession>
<dbReference type="CDD" id="cd07560">
    <property type="entry name" value="Peptidase_S41_CPP"/>
    <property type="match status" value="1"/>
</dbReference>
<dbReference type="InterPro" id="IPR029045">
    <property type="entry name" value="ClpP/crotonase-like_dom_sf"/>
</dbReference>
<keyword evidence="3" id="KW-0378">Hydrolase</keyword>
<keyword evidence="2" id="KW-0645">Protease</keyword>
<comment type="similarity">
    <text evidence="1">Belongs to the peptidase S41A family.</text>
</comment>
<dbReference type="InterPro" id="IPR004447">
    <property type="entry name" value="Peptidase_S41A"/>
</dbReference>
<evidence type="ECO:0000313" key="6">
    <source>
        <dbReference type="EMBL" id="CAK0783285.1"/>
    </source>
</evidence>
<dbReference type="GO" id="GO:0008236">
    <property type="term" value="F:serine-type peptidase activity"/>
    <property type="evidence" value="ECO:0007669"/>
    <property type="project" value="UniProtKB-KW"/>
</dbReference>
<dbReference type="GO" id="GO:0004175">
    <property type="term" value="F:endopeptidase activity"/>
    <property type="evidence" value="ECO:0007669"/>
    <property type="project" value="TreeGrafter"/>
</dbReference>
<dbReference type="PROSITE" id="PS50106">
    <property type="entry name" value="PDZ"/>
    <property type="match status" value="1"/>
</dbReference>
<evidence type="ECO:0000256" key="4">
    <source>
        <dbReference type="ARBA" id="ARBA00022825"/>
    </source>
</evidence>
<dbReference type="EMBL" id="CAUYUE010000008">
    <property type="protein sequence ID" value="CAK0783285.1"/>
    <property type="molecule type" value="Genomic_DNA"/>
</dbReference>
<organism evidence="6 7">
    <name type="scientific">Coccomyxa viridis</name>
    <dbReference type="NCBI Taxonomy" id="1274662"/>
    <lineage>
        <taxon>Eukaryota</taxon>
        <taxon>Viridiplantae</taxon>
        <taxon>Chlorophyta</taxon>
        <taxon>core chlorophytes</taxon>
        <taxon>Trebouxiophyceae</taxon>
        <taxon>Trebouxiophyceae incertae sedis</taxon>
        <taxon>Coccomyxaceae</taxon>
        <taxon>Coccomyxa</taxon>
    </lineage>
</organism>
<dbReference type="GO" id="GO:0006508">
    <property type="term" value="P:proteolysis"/>
    <property type="evidence" value="ECO:0007669"/>
    <property type="project" value="UniProtKB-KW"/>
</dbReference>
<dbReference type="Pfam" id="PF03572">
    <property type="entry name" value="Peptidase_S41"/>
    <property type="match status" value="1"/>
</dbReference>
<dbReference type="Gene3D" id="3.90.226.10">
    <property type="entry name" value="2-enoyl-CoA Hydratase, Chain A, domain 1"/>
    <property type="match status" value="1"/>
</dbReference>
<proteinExistence type="inferred from homology"/>